<dbReference type="Gene3D" id="3.40.50.360">
    <property type="match status" value="1"/>
</dbReference>
<feature type="domain" description="Flavodoxin-like" evidence="1">
    <location>
        <begin position="31"/>
        <end position="155"/>
    </location>
</feature>
<dbReference type="InterPro" id="IPR008254">
    <property type="entry name" value="Flavodoxin/NO_synth"/>
</dbReference>
<reference evidence="2 3" key="1">
    <citation type="submission" date="2023-04" db="EMBL/GenBank/DDBJ databases">
        <title>Draft genome sequence of acteroides sedimenti strain YN3PY1.</title>
        <authorList>
            <person name="Yoshida N."/>
        </authorList>
    </citation>
    <scope>NUCLEOTIDE SEQUENCE [LARGE SCALE GENOMIC DNA]</scope>
    <source>
        <strain evidence="2 3">YN3PY1</strain>
    </source>
</reference>
<protein>
    <submittedName>
        <fullName evidence="2">Flavodoxin</fullName>
    </submittedName>
</protein>
<gene>
    <name evidence="2" type="ORF">BSYN_07320</name>
</gene>
<evidence type="ECO:0000313" key="3">
    <source>
        <dbReference type="Proteomes" id="UP001496674"/>
    </source>
</evidence>
<organism evidence="2 3">
    <name type="scientific">Bacteroides sedimenti</name>
    <dbReference type="NCBI Taxonomy" id="2136147"/>
    <lineage>
        <taxon>Bacteria</taxon>
        <taxon>Pseudomonadati</taxon>
        <taxon>Bacteroidota</taxon>
        <taxon>Bacteroidia</taxon>
        <taxon>Bacteroidales</taxon>
        <taxon>Bacteroidaceae</taxon>
        <taxon>Bacteroides</taxon>
    </lineage>
</organism>
<dbReference type="Pfam" id="PF12682">
    <property type="entry name" value="Flavodoxin_4"/>
    <property type="match status" value="1"/>
</dbReference>
<name>A0ABM8I8T3_9BACE</name>
<proteinExistence type="predicted"/>
<dbReference type="SUPFAM" id="SSF52218">
    <property type="entry name" value="Flavoproteins"/>
    <property type="match status" value="1"/>
</dbReference>
<dbReference type="Proteomes" id="UP001496674">
    <property type="component" value="Chromosome"/>
</dbReference>
<dbReference type="EMBL" id="AP028055">
    <property type="protein sequence ID" value="BEG98467.1"/>
    <property type="molecule type" value="Genomic_DNA"/>
</dbReference>
<evidence type="ECO:0000313" key="2">
    <source>
        <dbReference type="EMBL" id="BEG98467.1"/>
    </source>
</evidence>
<dbReference type="PANTHER" id="PTHR39201">
    <property type="entry name" value="EXPORTED PROTEIN-RELATED"/>
    <property type="match status" value="1"/>
</dbReference>
<accession>A0ABM8I8T3</accession>
<dbReference type="RefSeq" id="WP_353333425.1">
    <property type="nucleotide sequence ID" value="NZ_AP028055.1"/>
</dbReference>
<dbReference type="InterPro" id="IPR029039">
    <property type="entry name" value="Flavoprotein-like_sf"/>
</dbReference>
<evidence type="ECO:0000259" key="1">
    <source>
        <dbReference type="Pfam" id="PF12682"/>
    </source>
</evidence>
<dbReference type="PANTHER" id="PTHR39201:SF1">
    <property type="entry name" value="FLAVODOXIN-LIKE DOMAIN-CONTAINING PROTEIN"/>
    <property type="match status" value="1"/>
</dbReference>
<sequence>MNSENKNILIAYYSRSGNNYVGGSIVNLPVGNTEVIAKMIQEMTGGDLFKIETVDSYPEDYTQATEVAQSELNMDARPELSTNLENTDKYDIIFIGYPNWWGTMPMSVFTFFEEYDLSGKVIIPFCTHEGSGLSRSVKDIEKLNPNSEVFPALAIRGGSVQSPSSRKSVEMWLKDNDIL</sequence>
<keyword evidence="3" id="KW-1185">Reference proteome</keyword>